<name>D2J8S6_STAAU</name>
<dbReference type="PRINTS" id="PR00279">
    <property type="entry name" value="BACTRLTOXIN"/>
</dbReference>
<evidence type="ECO:0000259" key="8">
    <source>
        <dbReference type="Pfam" id="PF02876"/>
    </source>
</evidence>
<reference evidence="9" key="2">
    <citation type="submission" date="2009-12" db="EMBL/GenBank/DDBJ databases">
        <authorList>
            <person name="Summers A.O."/>
            <person name="Shearer J."/>
            <person name="Wireman J."/>
        </authorList>
    </citation>
    <scope>NUCLEOTIDE SEQUENCE</scope>
    <source>
        <strain evidence="9">NE 3008</strain>
        <plasmid evidence="9">SAP047A</plasmid>
    </source>
</reference>
<keyword evidence="3" id="KW-0800">Toxin</keyword>
<dbReference type="AlphaFoldDB" id="D2J8S6"/>
<dbReference type="Gene3D" id="3.10.20.120">
    <property type="match status" value="1"/>
</dbReference>
<keyword evidence="2" id="KW-0766">Superantigen</keyword>
<keyword evidence="5" id="KW-0260">Enterotoxin</keyword>
<dbReference type="PROSITE" id="PS00278">
    <property type="entry name" value="STAPH_STREP_TOXIN_2"/>
    <property type="match status" value="1"/>
</dbReference>
<feature type="domain" description="Staphylococcal/Streptococcal toxin OB-fold" evidence="7">
    <location>
        <begin position="49"/>
        <end position="137"/>
    </location>
</feature>
<comment type="similarity">
    <text evidence="1">Belongs to the staphylococcal/streptococcal toxin family.</text>
</comment>
<organism evidence="9">
    <name type="scientific">Staphylococcus aureus</name>
    <dbReference type="NCBI Taxonomy" id="1280"/>
    <lineage>
        <taxon>Bacteria</taxon>
        <taxon>Bacillati</taxon>
        <taxon>Bacillota</taxon>
        <taxon>Bacilli</taxon>
        <taxon>Bacillales</taxon>
        <taxon>Staphylococcaceae</taxon>
        <taxon>Staphylococcus</taxon>
    </lineage>
</organism>
<keyword evidence="9" id="KW-0614">Plasmid</keyword>
<dbReference type="InterPro" id="IPR006123">
    <property type="entry name" value="Toxin_b-grasp_Staph/Strep"/>
</dbReference>
<dbReference type="SUPFAM" id="SSF50203">
    <property type="entry name" value="Bacterial enterotoxins"/>
    <property type="match status" value="1"/>
</dbReference>
<evidence type="ECO:0000256" key="5">
    <source>
        <dbReference type="ARBA" id="ARBA00022861"/>
    </source>
</evidence>
<dbReference type="SUPFAM" id="SSF54334">
    <property type="entry name" value="Superantigen toxins, C-terminal domain"/>
    <property type="match status" value="1"/>
</dbReference>
<dbReference type="PROSITE" id="PS00277">
    <property type="entry name" value="STAPH_STREP_TOXIN_1"/>
    <property type="match status" value="1"/>
</dbReference>
<dbReference type="GO" id="GO:0090729">
    <property type="term" value="F:toxin activity"/>
    <property type="evidence" value="ECO:0007669"/>
    <property type="project" value="UniProtKB-KW"/>
</dbReference>
<evidence type="ECO:0000259" key="7">
    <source>
        <dbReference type="Pfam" id="PF01123"/>
    </source>
</evidence>
<dbReference type="PATRIC" id="fig|1280.4792.peg.17"/>
<dbReference type="Pfam" id="PF01123">
    <property type="entry name" value="Stap_Strp_toxin"/>
    <property type="match status" value="1"/>
</dbReference>
<dbReference type="Gene3D" id="2.40.50.110">
    <property type="match status" value="1"/>
</dbReference>
<feature type="domain" description="Staphylococcal/Streptococcal toxin beta-grasp" evidence="8">
    <location>
        <begin position="147"/>
        <end position="254"/>
    </location>
</feature>
<accession>D2J8S6</accession>
<dbReference type="PRINTS" id="PR01898">
    <property type="entry name" value="SAGSUPRFAMLY"/>
</dbReference>
<keyword evidence="6" id="KW-1015">Disulfide bond</keyword>
<evidence type="ECO:0000256" key="6">
    <source>
        <dbReference type="PIRSR" id="PIRSR613307-50"/>
    </source>
</evidence>
<dbReference type="InterPro" id="IPR006126">
    <property type="entry name" value="Staph/Strept_toxin_CS"/>
</dbReference>
<evidence type="ECO:0000256" key="3">
    <source>
        <dbReference type="ARBA" id="ARBA00022656"/>
    </source>
</evidence>
<sequence length="268" mass="31172">MKKTIFILIFSLTLTLLITPLVYSDSKNETIKEKNLHKKSELSSITLNNLRHIYFFNEKGISEKIMTEDQFLDYTLLFKSFFISHSQYNDLLVQFDSKETVNKFKGKQVDLYGSYYGFQCSGGKPNKTACMYGGVTLHENNQLYDTKKIPINLWIDSIRTVVPLDIVKTNKKKVTIQELDLQARYYLHKQYNLYNPSTFGGKIQKGLIVFHTSKEPLVSYDLFNVIGQYPDKLLKIYQDNKIIESENMHIDIYLYTSLIVLISLPLVL</sequence>
<dbReference type="InterPro" id="IPR006173">
    <property type="entry name" value="Staph_tox_OB"/>
</dbReference>
<proteinExistence type="inferred from homology"/>
<dbReference type="RefSeq" id="WP_000750882.1">
    <property type="nucleotide sequence ID" value="NC_013331.1"/>
</dbReference>
<reference evidence="9" key="1">
    <citation type="submission" date="2009-08" db="EMBL/GenBank/DDBJ databases">
        <authorList>
            <person name="Gill J."/>
            <person name="Borman J."/>
            <person name="Shetty J."/>
            <person name="Hostetler J."/>
            <person name="Durkin S."/>
            <person name="Montgomery B."/>
        </authorList>
    </citation>
    <scope>NUCLEOTIDE SEQUENCE</scope>
    <source>
        <strain evidence="9">NE 3008</strain>
        <plasmid evidence="9">SAP047A</plasmid>
    </source>
</reference>
<protein>
    <submittedName>
        <fullName evidence="9">Enterotoxin, phage associated</fullName>
    </submittedName>
</protein>
<dbReference type="InterPro" id="IPR016091">
    <property type="entry name" value="SuperAg_toxin_C"/>
</dbReference>
<dbReference type="Pfam" id="PF02876">
    <property type="entry name" value="Stap_Strp_tox_C"/>
    <property type="match status" value="1"/>
</dbReference>
<evidence type="ECO:0000256" key="4">
    <source>
        <dbReference type="ARBA" id="ARBA00022729"/>
    </source>
</evidence>
<keyword evidence="4" id="KW-0732">Signal</keyword>
<evidence type="ECO:0000256" key="2">
    <source>
        <dbReference type="ARBA" id="ARBA00022633"/>
    </source>
</evidence>
<evidence type="ECO:0000256" key="1">
    <source>
        <dbReference type="ARBA" id="ARBA00008401"/>
    </source>
</evidence>
<dbReference type="InterPro" id="IPR008992">
    <property type="entry name" value="Enterotoxin"/>
</dbReference>
<dbReference type="InterPro" id="IPR006177">
    <property type="entry name" value="Toxin_bac"/>
</dbReference>
<dbReference type="EMBL" id="GQ900405">
    <property type="protein sequence ID" value="ADA61847.1"/>
    <property type="molecule type" value="Genomic_DNA"/>
</dbReference>
<dbReference type="GO" id="GO:0005576">
    <property type="term" value="C:extracellular region"/>
    <property type="evidence" value="ECO:0007669"/>
    <property type="project" value="InterPro"/>
</dbReference>
<dbReference type="InterPro" id="IPR013307">
    <property type="entry name" value="Superantigen_bac"/>
</dbReference>
<gene>
    <name evidence="9" type="ORF">SAP047A_028</name>
</gene>
<feature type="disulfide bond" evidence="6">
    <location>
        <begin position="120"/>
        <end position="130"/>
    </location>
</feature>
<evidence type="ECO:0000313" key="9">
    <source>
        <dbReference type="EMBL" id="ADA61847.1"/>
    </source>
</evidence>
<geneLocation type="plasmid" evidence="9">
    <name>SAP047A</name>
</geneLocation>